<evidence type="ECO:0000313" key="5">
    <source>
        <dbReference type="Proteomes" id="UP000309061"/>
    </source>
</evidence>
<feature type="domain" description="GGDEF" evidence="3">
    <location>
        <begin position="206"/>
        <end position="339"/>
    </location>
</feature>
<dbReference type="NCBIfam" id="TIGR00254">
    <property type="entry name" value="GGDEF"/>
    <property type="match status" value="1"/>
</dbReference>
<dbReference type="PROSITE" id="PS50887">
    <property type="entry name" value="GGDEF"/>
    <property type="match status" value="1"/>
</dbReference>
<evidence type="ECO:0000313" key="4">
    <source>
        <dbReference type="EMBL" id="QGM44645.1"/>
    </source>
</evidence>
<proteinExistence type="predicted"/>
<dbReference type="Pfam" id="PF00563">
    <property type="entry name" value="EAL"/>
    <property type="match status" value="1"/>
</dbReference>
<name>A0A6B8KC88_9HYPH</name>
<keyword evidence="5" id="KW-1185">Reference proteome</keyword>
<dbReference type="OrthoDB" id="23692at2"/>
<evidence type="ECO:0000259" key="3">
    <source>
        <dbReference type="PROSITE" id="PS50887"/>
    </source>
</evidence>
<dbReference type="AlphaFoldDB" id="A0A6B8KC88"/>
<dbReference type="Gene3D" id="3.30.70.270">
    <property type="match status" value="1"/>
</dbReference>
<dbReference type="InterPro" id="IPR000160">
    <property type="entry name" value="GGDEF_dom"/>
</dbReference>
<dbReference type="KEGG" id="mhey:H2LOC_002480"/>
<evidence type="ECO:0000256" key="1">
    <source>
        <dbReference type="SAM" id="MobiDB-lite"/>
    </source>
</evidence>
<dbReference type="InterPro" id="IPR029787">
    <property type="entry name" value="Nucleotide_cyclase"/>
</dbReference>
<protein>
    <submittedName>
        <fullName evidence="4">EAL domain-containing protein</fullName>
    </submittedName>
</protein>
<dbReference type="PANTHER" id="PTHR33121">
    <property type="entry name" value="CYCLIC DI-GMP PHOSPHODIESTERASE PDEF"/>
    <property type="match status" value="1"/>
</dbReference>
<dbReference type="Pfam" id="PF00990">
    <property type="entry name" value="GGDEF"/>
    <property type="match status" value="1"/>
</dbReference>
<feature type="compositionally biased region" description="Pro residues" evidence="1">
    <location>
        <begin position="594"/>
        <end position="604"/>
    </location>
</feature>
<feature type="region of interest" description="Disordered" evidence="1">
    <location>
        <begin position="14"/>
        <end position="36"/>
    </location>
</feature>
<dbReference type="SMART" id="SM00052">
    <property type="entry name" value="EAL"/>
    <property type="match status" value="1"/>
</dbReference>
<dbReference type="InterPro" id="IPR035965">
    <property type="entry name" value="PAS-like_dom_sf"/>
</dbReference>
<reference evidence="4 5" key="1">
    <citation type="submission" date="2019-11" db="EMBL/GenBank/DDBJ databases">
        <title>The genome sequence of Methylocystis heyeri.</title>
        <authorList>
            <person name="Oshkin I.Y."/>
            <person name="Miroshnikov K."/>
            <person name="Dedysh S.N."/>
        </authorList>
    </citation>
    <scope>NUCLEOTIDE SEQUENCE [LARGE SCALE GENOMIC DNA]</scope>
    <source>
        <strain evidence="4 5">H2</strain>
    </source>
</reference>
<dbReference type="CDD" id="cd01949">
    <property type="entry name" value="GGDEF"/>
    <property type="match status" value="1"/>
</dbReference>
<dbReference type="SMART" id="SM00267">
    <property type="entry name" value="GGDEF"/>
    <property type="match status" value="1"/>
</dbReference>
<dbReference type="Proteomes" id="UP000309061">
    <property type="component" value="Chromosome"/>
</dbReference>
<feature type="region of interest" description="Disordered" evidence="1">
    <location>
        <begin position="584"/>
        <end position="604"/>
    </location>
</feature>
<dbReference type="InterPro" id="IPR050706">
    <property type="entry name" value="Cyclic-di-GMP_PDE-like"/>
</dbReference>
<dbReference type="CDD" id="cd01948">
    <property type="entry name" value="EAL"/>
    <property type="match status" value="1"/>
</dbReference>
<dbReference type="InterPro" id="IPR043128">
    <property type="entry name" value="Rev_trsase/Diguanyl_cyclase"/>
</dbReference>
<organism evidence="4 5">
    <name type="scientific">Methylocystis heyeri</name>
    <dbReference type="NCBI Taxonomy" id="391905"/>
    <lineage>
        <taxon>Bacteria</taxon>
        <taxon>Pseudomonadati</taxon>
        <taxon>Pseudomonadota</taxon>
        <taxon>Alphaproteobacteria</taxon>
        <taxon>Hyphomicrobiales</taxon>
        <taxon>Methylocystaceae</taxon>
        <taxon>Methylocystis</taxon>
    </lineage>
</organism>
<dbReference type="InterPro" id="IPR035919">
    <property type="entry name" value="EAL_sf"/>
</dbReference>
<dbReference type="SUPFAM" id="SSF55785">
    <property type="entry name" value="PYP-like sensor domain (PAS domain)"/>
    <property type="match status" value="1"/>
</dbReference>
<feature type="domain" description="EAL" evidence="2">
    <location>
        <begin position="350"/>
        <end position="599"/>
    </location>
</feature>
<dbReference type="GO" id="GO:0071111">
    <property type="term" value="F:cyclic-guanylate-specific phosphodiesterase activity"/>
    <property type="evidence" value="ECO:0007669"/>
    <property type="project" value="InterPro"/>
</dbReference>
<gene>
    <name evidence="4" type="ORF">H2LOC_002480</name>
</gene>
<dbReference type="Gene3D" id="3.30.450.20">
    <property type="entry name" value="PAS domain"/>
    <property type="match status" value="1"/>
</dbReference>
<dbReference type="SUPFAM" id="SSF141868">
    <property type="entry name" value="EAL domain-like"/>
    <property type="match status" value="1"/>
</dbReference>
<dbReference type="InterPro" id="IPR001633">
    <property type="entry name" value="EAL_dom"/>
</dbReference>
<dbReference type="EMBL" id="CP046052">
    <property type="protein sequence ID" value="QGM44645.1"/>
    <property type="molecule type" value="Genomic_DNA"/>
</dbReference>
<sequence>MLLKHLAVKTPSAPKAAVPEPVEISPEPQSPDPVAWSAPSPDTNAIVNSIGDLVYEWDLVSDRLVWGENLARTLGPLAESDLSSGMAYAQMLSPESTTSRYDAVVKSGRMDEGEGVPYQVDYALSTPRDASARRTIWIEDTGRWFRGEDGRPLRAHGVVRVITERHQKETRLAQQTQFDPLTGVFTRAHLCEQVRRIFDASERTRKPFAILLVALENLFGLNRTYGYDAGDEVIAGLAKRLSENLRANDMVARHAGNKFAVVLQDCDAEQLKAIAIRMIEAVAAAPFETSAGPVPATVRIGGVVGPREGRTTQALFQHAEEALDVARQRNGERFVPYTASLAREDSRIRALQMADNIVSALNERRVELAFQPIVHAGDGQTAFYEALLRVRLGDGSVVTPGSILPVAEKAGLVRLLDQRVLELALVTLSENETLNLSVNASLASILDPDWPDRLSAGVQAYPGVAQRLTIEITETSVIEDIEATSQAIASCKRLGVHVAMDDFGAGHTSFRNLRALAFDLVKIDGAFVENIVNSEDDRFFVRTLIDLARHLDLKIVAEWVKDEETAGLLRGWGVDYFQGSLFGSAGPETSRRPSQPPSPMTAGG</sequence>
<accession>A0A6B8KC88</accession>
<dbReference type="PROSITE" id="PS50883">
    <property type="entry name" value="EAL"/>
    <property type="match status" value="1"/>
</dbReference>
<dbReference type="Gene3D" id="3.20.20.450">
    <property type="entry name" value="EAL domain"/>
    <property type="match status" value="1"/>
</dbReference>
<dbReference type="SUPFAM" id="SSF55073">
    <property type="entry name" value="Nucleotide cyclase"/>
    <property type="match status" value="1"/>
</dbReference>
<dbReference type="RefSeq" id="WP_136494940.1">
    <property type="nucleotide sequence ID" value="NZ_CP046052.1"/>
</dbReference>
<dbReference type="PANTHER" id="PTHR33121:SF79">
    <property type="entry name" value="CYCLIC DI-GMP PHOSPHODIESTERASE PDED-RELATED"/>
    <property type="match status" value="1"/>
</dbReference>
<evidence type="ECO:0000259" key="2">
    <source>
        <dbReference type="PROSITE" id="PS50883"/>
    </source>
</evidence>